<evidence type="ECO:0000259" key="3">
    <source>
        <dbReference type="Pfam" id="PF01648"/>
    </source>
</evidence>
<evidence type="ECO:0000313" key="6">
    <source>
        <dbReference type="Proteomes" id="UP000649151"/>
    </source>
</evidence>
<dbReference type="InterPro" id="IPR050559">
    <property type="entry name" value="P-Pant_transferase_sf"/>
</dbReference>
<comment type="similarity">
    <text evidence="1">Belongs to the P-Pant transferase superfamily. Gsp/Sfp/HetI/AcpT family.</text>
</comment>
<accession>A0ABR7IRV3</accession>
<dbReference type="PANTHER" id="PTHR12215:SF10">
    <property type="entry name" value="L-AMINOADIPATE-SEMIALDEHYDE DEHYDROGENASE-PHOSPHOPANTETHEINYL TRANSFERASE"/>
    <property type="match status" value="1"/>
</dbReference>
<sequence>MEPVLLLCSIAGKKIEQQKIIQQLPEHRLKKIRLMKCEKDKLRCFYSWKLLEYGIQHYFGLNCADLQWNVDQHGKPYFQDAPQIQFNISHSGDWIGIALHQKPIGVDLQQIRPEKSRVAKRVMVPEEWEYYSCSRNPVEFFFTLWTLKESYCKYQGEGITLGLSRFMCYEDHGKIITDCTGCQFYSYADLPGYQVAVCCESTQKPSILVINLKNLERTKGNG</sequence>
<dbReference type="EMBL" id="JACOQK010000001">
    <property type="protein sequence ID" value="MBC5787877.1"/>
    <property type="molecule type" value="Genomic_DNA"/>
</dbReference>
<gene>
    <name evidence="5" type="ORF">H8Z77_07590</name>
</gene>
<comment type="caution">
    <text evidence="5">The sequence shown here is derived from an EMBL/GenBank/DDBJ whole genome shotgun (WGS) entry which is preliminary data.</text>
</comment>
<dbReference type="InterPro" id="IPR055066">
    <property type="entry name" value="AASDHPPT_N"/>
</dbReference>
<reference evidence="5 6" key="1">
    <citation type="submission" date="2020-08" db="EMBL/GenBank/DDBJ databases">
        <title>Genome public.</title>
        <authorList>
            <person name="Liu C."/>
            <person name="Sun Q."/>
        </authorList>
    </citation>
    <scope>NUCLEOTIDE SEQUENCE [LARGE SCALE GENOMIC DNA]</scope>
    <source>
        <strain evidence="5 6">NSJ-27</strain>
    </source>
</reference>
<evidence type="ECO:0000256" key="2">
    <source>
        <dbReference type="ARBA" id="ARBA00022679"/>
    </source>
</evidence>
<dbReference type="Pfam" id="PF22624">
    <property type="entry name" value="AASDHPPT_N"/>
    <property type="match status" value="1"/>
</dbReference>
<feature type="domain" description="4'-phosphopantetheinyl transferase N-terminal" evidence="4">
    <location>
        <begin position="18"/>
        <end position="99"/>
    </location>
</feature>
<dbReference type="Gene3D" id="3.90.470.20">
    <property type="entry name" value="4'-phosphopantetheinyl transferase domain"/>
    <property type="match status" value="2"/>
</dbReference>
<proteinExistence type="inferred from homology"/>
<dbReference type="GO" id="GO:0016740">
    <property type="term" value="F:transferase activity"/>
    <property type="evidence" value="ECO:0007669"/>
    <property type="project" value="UniProtKB-KW"/>
</dbReference>
<keyword evidence="6" id="KW-1185">Reference proteome</keyword>
<evidence type="ECO:0000259" key="4">
    <source>
        <dbReference type="Pfam" id="PF22624"/>
    </source>
</evidence>
<dbReference type="Proteomes" id="UP000649151">
    <property type="component" value="Unassembled WGS sequence"/>
</dbReference>
<dbReference type="InterPro" id="IPR037143">
    <property type="entry name" value="4-PPantetheinyl_Trfase_dom_sf"/>
</dbReference>
<evidence type="ECO:0000256" key="1">
    <source>
        <dbReference type="ARBA" id="ARBA00010990"/>
    </source>
</evidence>
<dbReference type="SUPFAM" id="SSF56214">
    <property type="entry name" value="4'-phosphopantetheinyl transferase"/>
    <property type="match status" value="2"/>
</dbReference>
<organism evidence="5 6">
    <name type="scientific">Clostridium facile</name>
    <dbReference type="NCBI Taxonomy" id="2763035"/>
    <lineage>
        <taxon>Bacteria</taxon>
        <taxon>Bacillati</taxon>
        <taxon>Bacillota</taxon>
        <taxon>Clostridia</taxon>
        <taxon>Eubacteriales</taxon>
        <taxon>Clostridiaceae</taxon>
        <taxon>Clostridium</taxon>
    </lineage>
</organism>
<dbReference type="RefSeq" id="WP_186996648.1">
    <property type="nucleotide sequence ID" value="NZ_JACOQK010000001.1"/>
</dbReference>
<evidence type="ECO:0000313" key="5">
    <source>
        <dbReference type="EMBL" id="MBC5787877.1"/>
    </source>
</evidence>
<keyword evidence="2 5" id="KW-0808">Transferase</keyword>
<dbReference type="PANTHER" id="PTHR12215">
    <property type="entry name" value="PHOSPHOPANTETHEINE TRANSFERASE"/>
    <property type="match status" value="1"/>
</dbReference>
<dbReference type="Pfam" id="PF01648">
    <property type="entry name" value="ACPS"/>
    <property type="match status" value="1"/>
</dbReference>
<feature type="domain" description="4'-phosphopantetheinyl transferase" evidence="3">
    <location>
        <begin position="103"/>
        <end position="179"/>
    </location>
</feature>
<protein>
    <submittedName>
        <fullName evidence="5">4'-phosphopantetheinyl transferase superfamily protein</fullName>
    </submittedName>
</protein>
<name>A0ABR7IRV3_9CLOT</name>
<dbReference type="InterPro" id="IPR008278">
    <property type="entry name" value="4-PPantetheinyl_Trfase_dom"/>
</dbReference>